<accession>A0A0F6SGQ2</accession>
<dbReference type="RefSeq" id="WP_053236176.1">
    <property type="nucleotide sequence ID" value="NZ_CP011125.1"/>
</dbReference>
<dbReference type="InterPro" id="IPR018976">
    <property type="entry name" value="Imelysin-like"/>
</dbReference>
<dbReference type="KEGG" id="samy:DB32_006238"/>
<gene>
    <name evidence="5" type="ORF">DB32_006238</name>
</gene>
<name>A0A0F6SGQ2_9BACT</name>
<proteinExistence type="predicted"/>
<dbReference type="EMBL" id="CP011125">
    <property type="protein sequence ID" value="AKF09089.1"/>
    <property type="molecule type" value="Genomic_DNA"/>
</dbReference>
<dbReference type="GO" id="GO:0030313">
    <property type="term" value="C:cell envelope"/>
    <property type="evidence" value="ECO:0007669"/>
    <property type="project" value="UniProtKB-SubCell"/>
</dbReference>
<keyword evidence="2" id="KW-0732">Signal</keyword>
<evidence type="ECO:0000256" key="2">
    <source>
        <dbReference type="ARBA" id="ARBA00022729"/>
    </source>
</evidence>
<dbReference type="Proteomes" id="UP000034883">
    <property type="component" value="Chromosome"/>
</dbReference>
<dbReference type="Pfam" id="PF09375">
    <property type="entry name" value="Peptidase_M75"/>
    <property type="match status" value="1"/>
</dbReference>
<dbReference type="InterPro" id="IPR034984">
    <property type="entry name" value="Imelysin-like_IPPA"/>
</dbReference>
<comment type="subcellular location">
    <subcellularLocation>
        <location evidence="1">Cell envelope</location>
    </subcellularLocation>
</comment>
<dbReference type="STRING" id="927083.DB32_006238"/>
<feature type="domain" description="Imelysin-like" evidence="4">
    <location>
        <begin position="69"/>
        <end position="399"/>
    </location>
</feature>
<evidence type="ECO:0000256" key="3">
    <source>
        <dbReference type="SAM" id="MobiDB-lite"/>
    </source>
</evidence>
<evidence type="ECO:0000259" key="4">
    <source>
        <dbReference type="Pfam" id="PF09375"/>
    </source>
</evidence>
<feature type="region of interest" description="Disordered" evidence="3">
    <location>
        <begin position="18"/>
        <end position="49"/>
    </location>
</feature>
<dbReference type="Gene3D" id="1.20.1420.20">
    <property type="entry name" value="M75 peptidase, HXXE motif"/>
    <property type="match status" value="1"/>
</dbReference>
<dbReference type="InterPro" id="IPR038352">
    <property type="entry name" value="Imelysin_sf"/>
</dbReference>
<evidence type="ECO:0000313" key="5">
    <source>
        <dbReference type="EMBL" id="AKF09089.1"/>
    </source>
</evidence>
<dbReference type="AlphaFoldDB" id="A0A0F6SGQ2"/>
<evidence type="ECO:0000256" key="1">
    <source>
        <dbReference type="ARBA" id="ARBA00004196"/>
    </source>
</evidence>
<evidence type="ECO:0000313" key="6">
    <source>
        <dbReference type="Proteomes" id="UP000034883"/>
    </source>
</evidence>
<organism evidence="5 6">
    <name type="scientific">Sandaracinus amylolyticus</name>
    <dbReference type="NCBI Taxonomy" id="927083"/>
    <lineage>
        <taxon>Bacteria</taxon>
        <taxon>Pseudomonadati</taxon>
        <taxon>Myxococcota</taxon>
        <taxon>Polyangia</taxon>
        <taxon>Polyangiales</taxon>
        <taxon>Sandaracinaceae</taxon>
        <taxon>Sandaracinus</taxon>
    </lineage>
</organism>
<sequence>MLPAATAALAIGCVIVSSSTQEPPREDASTEPVDSGPRPDVSDTRDAGGLTRAEATRALLVSIGERVVLPTYRELATETEALVAATQAHASAPSDDTRAAAQDAWRSTMVVVERAELLQLGPGGMAGGEVTGGRGLREAMYAWPSFNRCRIDVATQSGVYEDLETLRRQGPYMLGLGAIEYLLFEPSADHDCDPGAAVTVDPEAWAALGESGVRARRAAHAHALAQLVDRAADALLAAWAPEGGAFVTQLATAGEGSTVYPMSQDGLNAIFHAMFYLDRQIKDSKLGAPASINDRCESESCPELLESRYAHRSSEHILPNLQAFQALFLGAPEGTDAIGFDDLLLTVGATELEADMRTKIAAAVALAAALPPVDATTFAAHVDEYAAMYAAVKAITDLFKAEFRTVLALELPMGAAEDND</sequence>
<dbReference type="CDD" id="cd14659">
    <property type="entry name" value="Imelysin-like_IPPA"/>
    <property type="match status" value="1"/>
</dbReference>
<keyword evidence="6" id="KW-1185">Reference proteome</keyword>
<reference evidence="5 6" key="1">
    <citation type="submission" date="2015-03" db="EMBL/GenBank/DDBJ databases">
        <title>Genome assembly of Sandaracinus amylolyticus DSM 53668.</title>
        <authorList>
            <person name="Sharma G."/>
            <person name="Subramanian S."/>
        </authorList>
    </citation>
    <scope>NUCLEOTIDE SEQUENCE [LARGE SCALE GENOMIC DNA]</scope>
    <source>
        <strain evidence="5 6">DSM 53668</strain>
    </source>
</reference>
<protein>
    <submittedName>
        <fullName evidence="5">Iron-regulated protein A</fullName>
    </submittedName>
</protein>